<comment type="caution">
    <text evidence="1">The sequence shown here is derived from an EMBL/GenBank/DDBJ whole genome shotgun (WGS) entry which is preliminary data.</text>
</comment>
<accession>A0A0F3GW84</accession>
<name>A0A0F3GW84_9BACT</name>
<evidence type="ECO:0000313" key="2">
    <source>
        <dbReference type="Proteomes" id="UP000033423"/>
    </source>
</evidence>
<dbReference type="EMBL" id="LACI01001228">
    <property type="protein sequence ID" value="KJU84918.1"/>
    <property type="molecule type" value="Genomic_DNA"/>
</dbReference>
<dbReference type="AlphaFoldDB" id="A0A0F3GW84"/>
<proteinExistence type="predicted"/>
<evidence type="ECO:0000313" key="1">
    <source>
        <dbReference type="EMBL" id="KJU84918.1"/>
    </source>
</evidence>
<keyword evidence="2" id="KW-1185">Reference proteome</keyword>
<organism evidence="1 2">
    <name type="scientific">Candidatus Magnetobacterium bavaricum</name>
    <dbReference type="NCBI Taxonomy" id="29290"/>
    <lineage>
        <taxon>Bacteria</taxon>
        <taxon>Pseudomonadati</taxon>
        <taxon>Nitrospirota</taxon>
        <taxon>Thermodesulfovibrionia</taxon>
        <taxon>Thermodesulfovibrionales</taxon>
        <taxon>Candidatus Magnetobacteriaceae</taxon>
        <taxon>Candidatus Magnetobacterium</taxon>
    </lineage>
</organism>
<gene>
    <name evidence="1" type="ORF">MBAV_002887</name>
</gene>
<dbReference type="Proteomes" id="UP000033423">
    <property type="component" value="Unassembled WGS sequence"/>
</dbReference>
<protein>
    <submittedName>
        <fullName evidence="1">Uncharacterized protein</fullName>
    </submittedName>
</protein>
<sequence>MVARRADFREASVGRGGVVLVHQPLRDQYPAGCDIAHQMDRWFRSFGNLGSDQDATEFSQ</sequence>
<reference evidence="1 2" key="1">
    <citation type="submission" date="2015-02" db="EMBL/GenBank/DDBJ databases">
        <title>Single-cell genomics of uncultivated deep-branching MTB reveals a conserved set of magnetosome genes.</title>
        <authorList>
            <person name="Kolinko S."/>
            <person name="Richter M."/>
            <person name="Glockner F.O."/>
            <person name="Brachmann A."/>
            <person name="Schuler D."/>
        </authorList>
    </citation>
    <scope>NUCLEOTIDE SEQUENCE [LARGE SCALE GENOMIC DNA]</scope>
    <source>
        <strain evidence="1">TM-1</strain>
    </source>
</reference>